<dbReference type="PATRIC" id="fig|454.4.peg.577"/>
<evidence type="ECO:0000313" key="9">
    <source>
        <dbReference type="Proteomes" id="UP000054761"/>
    </source>
</evidence>
<dbReference type="NCBIfam" id="TIGR01189">
    <property type="entry name" value="ccmA"/>
    <property type="match status" value="1"/>
</dbReference>
<gene>
    <name evidence="8" type="primary">ccmA</name>
    <name evidence="8" type="ORF">Lisr_0548</name>
</gene>
<evidence type="ECO:0000256" key="6">
    <source>
        <dbReference type="ARBA" id="ARBA00023136"/>
    </source>
</evidence>
<dbReference type="Proteomes" id="UP000054761">
    <property type="component" value="Unassembled WGS sequence"/>
</dbReference>
<keyword evidence="9" id="KW-1185">Reference proteome</keyword>
<comment type="caution">
    <text evidence="8">The sequence shown here is derived from an EMBL/GenBank/DDBJ whole genome shotgun (WGS) entry which is preliminary data.</text>
</comment>
<feature type="domain" description="ABC transporter" evidence="7">
    <location>
        <begin position="5"/>
        <end position="203"/>
    </location>
</feature>
<dbReference type="EMBL" id="LNYH01000018">
    <property type="protein sequence ID" value="KTD31929.1"/>
    <property type="molecule type" value="Genomic_DNA"/>
</dbReference>
<evidence type="ECO:0000256" key="3">
    <source>
        <dbReference type="ARBA" id="ARBA00022748"/>
    </source>
</evidence>
<dbReference type="PROSITE" id="PS50893">
    <property type="entry name" value="ABC_TRANSPORTER_2"/>
    <property type="match status" value="1"/>
</dbReference>
<dbReference type="GO" id="GO:0005524">
    <property type="term" value="F:ATP binding"/>
    <property type="evidence" value="ECO:0007669"/>
    <property type="project" value="UniProtKB-KW"/>
</dbReference>
<dbReference type="Gene3D" id="3.40.50.300">
    <property type="entry name" value="P-loop containing nucleotide triphosphate hydrolases"/>
    <property type="match status" value="1"/>
</dbReference>
<evidence type="ECO:0000256" key="2">
    <source>
        <dbReference type="ARBA" id="ARBA00022741"/>
    </source>
</evidence>
<dbReference type="SMART" id="SM00382">
    <property type="entry name" value="AAA"/>
    <property type="match status" value="1"/>
</dbReference>
<keyword evidence="4" id="KW-0067">ATP-binding</keyword>
<dbReference type="PANTHER" id="PTHR43499:SF1">
    <property type="entry name" value="ABC TRANSPORTER I FAMILY MEMBER 1"/>
    <property type="match status" value="1"/>
</dbReference>
<dbReference type="InterPro" id="IPR003439">
    <property type="entry name" value="ABC_transporter-like_ATP-bd"/>
</dbReference>
<dbReference type="PANTHER" id="PTHR43499">
    <property type="entry name" value="ABC TRANSPORTER I FAMILY MEMBER 1"/>
    <property type="match status" value="1"/>
</dbReference>
<evidence type="ECO:0000256" key="1">
    <source>
        <dbReference type="ARBA" id="ARBA00022448"/>
    </source>
</evidence>
<dbReference type="STRING" id="454.Lisr_0548"/>
<evidence type="ECO:0000313" key="8">
    <source>
        <dbReference type="EMBL" id="KTD31929.1"/>
    </source>
</evidence>
<dbReference type="Pfam" id="PF00005">
    <property type="entry name" value="ABC_tran"/>
    <property type="match status" value="1"/>
</dbReference>
<dbReference type="InterPro" id="IPR027417">
    <property type="entry name" value="P-loop_NTPase"/>
</dbReference>
<keyword evidence="1" id="KW-0813">Transport</keyword>
<dbReference type="GO" id="GO:0022857">
    <property type="term" value="F:transmembrane transporter activity"/>
    <property type="evidence" value="ECO:0007669"/>
    <property type="project" value="InterPro"/>
</dbReference>
<evidence type="ECO:0000256" key="4">
    <source>
        <dbReference type="ARBA" id="ARBA00022840"/>
    </source>
</evidence>
<dbReference type="InterPro" id="IPR005895">
    <property type="entry name" value="ABC_transptr_haem_export_CcmA"/>
</dbReference>
<name>A0A0W0WHV5_9GAMM</name>
<proteinExistence type="predicted"/>
<protein>
    <submittedName>
        <fullName evidence="8">Cytochrome c biogenesis protein CcmA</fullName>
    </submittedName>
</protein>
<keyword evidence="6" id="KW-0472">Membrane</keyword>
<dbReference type="InterPro" id="IPR003593">
    <property type="entry name" value="AAA+_ATPase"/>
</dbReference>
<dbReference type="SUPFAM" id="SSF52540">
    <property type="entry name" value="P-loop containing nucleoside triphosphate hydrolases"/>
    <property type="match status" value="1"/>
</dbReference>
<keyword evidence="3" id="KW-0201">Cytochrome c-type biogenesis</keyword>
<dbReference type="GO" id="GO:0016887">
    <property type="term" value="F:ATP hydrolysis activity"/>
    <property type="evidence" value="ECO:0007669"/>
    <property type="project" value="InterPro"/>
</dbReference>
<reference evidence="8 9" key="1">
    <citation type="submission" date="2015-11" db="EMBL/GenBank/DDBJ databases">
        <title>Genomic analysis of 38 Legionella species identifies large and diverse effector repertoires.</title>
        <authorList>
            <person name="Burstein D."/>
            <person name="Amaro F."/>
            <person name="Zusman T."/>
            <person name="Lifshitz Z."/>
            <person name="Cohen O."/>
            <person name="Gilbert J.A."/>
            <person name="Pupko T."/>
            <person name="Shuman H.A."/>
            <person name="Segal G."/>
        </authorList>
    </citation>
    <scope>NUCLEOTIDE SEQUENCE [LARGE SCALE GENOMIC DNA]</scope>
    <source>
        <strain evidence="8 9">Bercovier 4</strain>
    </source>
</reference>
<keyword evidence="5" id="KW-1278">Translocase</keyword>
<dbReference type="InterPro" id="IPR017871">
    <property type="entry name" value="ABC_transporter-like_CS"/>
</dbReference>
<evidence type="ECO:0000259" key="7">
    <source>
        <dbReference type="PROSITE" id="PS50893"/>
    </source>
</evidence>
<sequence length="203" mass="23034">MMVMLEVEGLEFEYCDMPLLKDVSFTVQPGDLLHLRGANGAGKTTLLRLLAGLFYPIKGEIRYRGKSIHPMLEQYQKNICLVGHKSGINPLLTVKENIYFDLKYNPGCQSLNKWLSLMSLEPYAHQLCEQLSAGQKRRVSLLRLFFSTGAIWLLDEPLVALDVQGIDCLVNAIGQHRDRGGIVILTSHQMLPDKIGRYQEYRI</sequence>
<organism evidence="8 9">
    <name type="scientific">Legionella israelensis</name>
    <dbReference type="NCBI Taxonomy" id="454"/>
    <lineage>
        <taxon>Bacteria</taxon>
        <taxon>Pseudomonadati</taxon>
        <taxon>Pseudomonadota</taxon>
        <taxon>Gammaproteobacteria</taxon>
        <taxon>Legionellales</taxon>
        <taxon>Legionellaceae</taxon>
        <taxon>Legionella</taxon>
    </lineage>
</organism>
<dbReference type="GO" id="GO:0017004">
    <property type="term" value="P:cytochrome complex assembly"/>
    <property type="evidence" value="ECO:0007669"/>
    <property type="project" value="UniProtKB-KW"/>
</dbReference>
<dbReference type="PROSITE" id="PS00211">
    <property type="entry name" value="ABC_TRANSPORTER_1"/>
    <property type="match status" value="1"/>
</dbReference>
<dbReference type="NCBIfam" id="NF010061">
    <property type="entry name" value="PRK13538.1"/>
    <property type="match status" value="1"/>
</dbReference>
<evidence type="ECO:0000256" key="5">
    <source>
        <dbReference type="ARBA" id="ARBA00022967"/>
    </source>
</evidence>
<keyword evidence="2" id="KW-0547">Nucleotide-binding</keyword>
<dbReference type="AlphaFoldDB" id="A0A0W0WHV5"/>
<accession>A0A0W0WHV5</accession>